<evidence type="ECO:0000256" key="2">
    <source>
        <dbReference type="ARBA" id="ARBA00023002"/>
    </source>
</evidence>
<dbReference type="Pfam" id="PF01613">
    <property type="entry name" value="Flavin_Reduct"/>
    <property type="match status" value="1"/>
</dbReference>
<dbReference type="SUPFAM" id="SSF50475">
    <property type="entry name" value="FMN-binding split barrel"/>
    <property type="match status" value="1"/>
</dbReference>
<keyword evidence="2 4" id="KW-0560">Oxidoreductase</keyword>
<dbReference type="PANTHER" id="PTHR30466">
    <property type="entry name" value="FLAVIN REDUCTASE"/>
    <property type="match status" value="1"/>
</dbReference>
<dbReference type="PANTHER" id="PTHR30466:SF11">
    <property type="entry name" value="FLAVIN-DEPENDENT MONOOXYGENASE, REDUCTASE SUBUNIT HSAB"/>
    <property type="match status" value="1"/>
</dbReference>
<dbReference type="GO" id="GO:0052874">
    <property type="term" value="F:FMN reductase (NADH) activity"/>
    <property type="evidence" value="ECO:0007669"/>
    <property type="project" value="UniProtKB-EC"/>
</dbReference>
<dbReference type="GO" id="GO:0042602">
    <property type="term" value="F:riboflavin reductase (NADPH) activity"/>
    <property type="evidence" value="ECO:0007669"/>
    <property type="project" value="TreeGrafter"/>
</dbReference>
<reference evidence="4 5" key="1">
    <citation type="submission" date="2018-06" db="EMBL/GenBank/DDBJ databases">
        <authorList>
            <consortium name="Pathogen Informatics"/>
            <person name="Doyle S."/>
        </authorList>
    </citation>
    <scope>NUCLEOTIDE SEQUENCE [LARGE SCALE GENOMIC DNA]</scope>
    <source>
        <strain evidence="4 5">NCTC13229</strain>
    </source>
</reference>
<organism evidence="4 5">
    <name type="scientific">Rhodococcus wratislaviensis</name>
    <name type="common">Tsukamurella wratislaviensis</name>
    <dbReference type="NCBI Taxonomy" id="44752"/>
    <lineage>
        <taxon>Bacteria</taxon>
        <taxon>Bacillati</taxon>
        <taxon>Actinomycetota</taxon>
        <taxon>Actinomycetes</taxon>
        <taxon>Mycobacteriales</taxon>
        <taxon>Nocardiaceae</taxon>
        <taxon>Rhodococcus</taxon>
    </lineage>
</organism>
<dbReference type="AlphaFoldDB" id="A0AB38F4T2"/>
<accession>A0AB38F4T2</accession>
<dbReference type="InterPro" id="IPR012349">
    <property type="entry name" value="Split_barrel_FMN-bd"/>
</dbReference>
<evidence type="ECO:0000313" key="5">
    <source>
        <dbReference type="Proteomes" id="UP000251211"/>
    </source>
</evidence>
<protein>
    <submittedName>
        <fullName evidence="4">Nitrilotriacetate monooxygenase, component B</fullName>
        <ecNumber evidence="4">1.5.1.42</ecNumber>
    </submittedName>
</protein>
<dbReference type="GO" id="GO:0010181">
    <property type="term" value="F:FMN binding"/>
    <property type="evidence" value="ECO:0007669"/>
    <property type="project" value="InterPro"/>
</dbReference>
<dbReference type="Gene3D" id="2.30.110.10">
    <property type="entry name" value="Electron Transport, Fmn-binding Protein, Chain A"/>
    <property type="match status" value="1"/>
</dbReference>
<dbReference type="InterPro" id="IPR002563">
    <property type="entry name" value="Flavin_Rdtase-like_dom"/>
</dbReference>
<evidence type="ECO:0000256" key="1">
    <source>
        <dbReference type="ARBA" id="ARBA00008898"/>
    </source>
</evidence>
<comment type="similarity">
    <text evidence="1">Belongs to the non-flavoprotein flavin reductase family.</text>
</comment>
<dbReference type="EMBL" id="UAUI01000001">
    <property type="protein sequence ID" value="SPZ34360.1"/>
    <property type="molecule type" value="Genomic_DNA"/>
</dbReference>
<comment type="caution">
    <text evidence="4">The sequence shown here is derived from an EMBL/GenBank/DDBJ whole genome shotgun (WGS) entry which is preliminary data.</text>
</comment>
<dbReference type="EC" id="1.5.1.42" evidence="4"/>
<dbReference type="SMART" id="SM00903">
    <property type="entry name" value="Flavin_Reduct"/>
    <property type="match status" value="1"/>
</dbReference>
<dbReference type="GO" id="GO:0004497">
    <property type="term" value="F:monooxygenase activity"/>
    <property type="evidence" value="ECO:0007669"/>
    <property type="project" value="UniProtKB-KW"/>
</dbReference>
<evidence type="ECO:0000259" key="3">
    <source>
        <dbReference type="SMART" id="SM00903"/>
    </source>
</evidence>
<sequence length="180" mass="19482">MEQNVLQPLDKAEFRSVVGHFASGVTIVTAAHDGVRYGATISAVTSLCDTPPMVLVCVNQKLGTHAAIRNARHFTINILGEDQASLAHTFATPGADKFADVAVHHGQHGPRLAEALAYLTCRVVDDLEGGTHRIFVAEVVEAQAGTGNPLSYYRGRFGHFVPYRNAMWRTTQADNAVFPQ</sequence>
<gene>
    <name evidence="4" type="primary">ntaB_1</name>
    <name evidence="4" type="ORF">NCTC13229_00178</name>
</gene>
<proteinExistence type="inferred from homology"/>
<name>A0AB38F4T2_RHOWR</name>
<feature type="domain" description="Flavin reductase like" evidence="3">
    <location>
        <begin position="18"/>
        <end position="159"/>
    </location>
</feature>
<dbReference type="InterPro" id="IPR050268">
    <property type="entry name" value="NADH-dep_flavin_reductase"/>
</dbReference>
<keyword evidence="4" id="KW-0503">Monooxygenase</keyword>
<dbReference type="Proteomes" id="UP000251211">
    <property type="component" value="Unassembled WGS sequence"/>
</dbReference>
<evidence type="ECO:0000313" key="4">
    <source>
        <dbReference type="EMBL" id="SPZ34360.1"/>
    </source>
</evidence>